<dbReference type="SUPFAM" id="SSF56784">
    <property type="entry name" value="HAD-like"/>
    <property type="match status" value="1"/>
</dbReference>
<dbReference type="Pfam" id="PF02358">
    <property type="entry name" value="Trehalose_PPase"/>
    <property type="match status" value="1"/>
</dbReference>
<evidence type="ECO:0000256" key="3">
    <source>
        <dbReference type="ARBA" id="ARBA00022801"/>
    </source>
</evidence>
<gene>
    <name evidence="5" type="primary">otsB</name>
    <name evidence="5" type="ORF">V5F30_18525</name>
</gene>
<proteinExistence type="inferred from homology"/>
<dbReference type="PANTHER" id="PTHR43768">
    <property type="entry name" value="TREHALOSE 6-PHOSPHATE PHOSPHATASE"/>
    <property type="match status" value="1"/>
</dbReference>
<dbReference type="InterPro" id="IPR044651">
    <property type="entry name" value="OTSB-like"/>
</dbReference>
<evidence type="ECO:0000313" key="5">
    <source>
        <dbReference type="EMBL" id="MFG1254213.1"/>
    </source>
</evidence>
<comment type="pathway">
    <text evidence="1 4">Glycan biosynthesis; trehalose biosynthesis.</text>
</comment>
<dbReference type="CDD" id="cd01627">
    <property type="entry name" value="HAD_TPP"/>
    <property type="match status" value="1"/>
</dbReference>
<accession>A0ABW6ZK49</accession>
<dbReference type="InterPro" id="IPR003337">
    <property type="entry name" value="Trehalose_PPase"/>
</dbReference>
<evidence type="ECO:0000256" key="1">
    <source>
        <dbReference type="ARBA" id="ARBA00005199"/>
    </source>
</evidence>
<dbReference type="Proteomes" id="UP001604043">
    <property type="component" value="Unassembled WGS sequence"/>
</dbReference>
<evidence type="ECO:0000313" key="6">
    <source>
        <dbReference type="Proteomes" id="UP001604043"/>
    </source>
</evidence>
<dbReference type="EMBL" id="JBAFUR010000005">
    <property type="protein sequence ID" value="MFG1254213.1"/>
    <property type="molecule type" value="Genomic_DNA"/>
</dbReference>
<dbReference type="EC" id="3.1.3.12" evidence="4"/>
<keyword evidence="3 4" id="KW-0378">Hydrolase</keyword>
<evidence type="ECO:0000256" key="2">
    <source>
        <dbReference type="ARBA" id="ARBA00008770"/>
    </source>
</evidence>
<dbReference type="NCBIfam" id="TIGR01484">
    <property type="entry name" value="HAD-SF-IIB"/>
    <property type="match status" value="1"/>
</dbReference>
<dbReference type="Gene3D" id="3.40.50.1000">
    <property type="entry name" value="HAD superfamily/HAD-like"/>
    <property type="match status" value="1"/>
</dbReference>
<evidence type="ECO:0000256" key="4">
    <source>
        <dbReference type="RuleBase" id="RU361117"/>
    </source>
</evidence>
<reference evidence="5 6" key="1">
    <citation type="submission" date="2024-02" db="EMBL/GenBank/DDBJ databases">
        <title>Expansion and revision of Xanthobacter and proposal of Roseixanthobacter gen. nov.</title>
        <authorList>
            <person name="Soltysiak M.P.M."/>
            <person name="Jalihal A."/>
            <person name="Ory A."/>
            <person name="Chrisophersen C."/>
            <person name="Lee A.D."/>
            <person name="Boulton J."/>
            <person name="Springer M."/>
        </authorList>
    </citation>
    <scope>NUCLEOTIDE SEQUENCE [LARGE SCALE GENOMIC DNA]</scope>
    <source>
        <strain evidence="5 6">CB5</strain>
    </source>
</reference>
<keyword evidence="4" id="KW-0479">Metal-binding</keyword>
<protein>
    <recommendedName>
        <fullName evidence="4">Trehalose 6-phosphate phosphatase</fullName>
        <ecNumber evidence="4">3.1.3.12</ecNumber>
    </recommendedName>
</protein>
<sequence>MVLDPATHAFFLDVDGTLIDIAERPEAVVVPAGLPETLMALAEGANGALALVSGRSLASLDALFGADRFAAAGVHGAEIRLSAGGPSDRALALHEDLRHALRETAAEFEGVFAEDKEYAVAIHYRAHPEVAPVLKRALTEVVGQISGIEIMPGHCVFEVRRKGIDKGAAVERFMAAPAFAGRRPVFIGDDVTDEAGFRAVNRAGGIAVAVGAPRDGAHTILPDPRAVRALITHLAAEPRQRRR</sequence>
<dbReference type="InterPro" id="IPR023214">
    <property type="entry name" value="HAD_sf"/>
</dbReference>
<comment type="catalytic activity">
    <reaction evidence="4">
        <text>alpha,alpha-trehalose 6-phosphate + H2O = alpha,alpha-trehalose + phosphate</text>
        <dbReference type="Rhea" id="RHEA:23420"/>
        <dbReference type="ChEBI" id="CHEBI:15377"/>
        <dbReference type="ChEBI" id="CHEBI:16551"/>
        <dbReference type="ChEBI" id="CHEBI:43474"/>
        <dbReference type="ChEBI" id="CHEBI:58429"/>
        <dbReference type="EC" id="3.1.3.12"/>
    </reaction>
</comment>
<dbReference type="InterPro" id="IPR006379">
    <property type="entry name" value="HAD-SF_hydro_IIB"/>
</dbReference>
<keyword evidence="4" id="KW-0460">Magnesium</keyword>
<dbReference type="NCBIfam" id="TIGR00685">
    <property type="entry name" value="T6PP"/>
    <property type="match status" value="1"/>
</dbReference>
<name>A0ABW6ZK49_9HYPH</name>
<comment type="similarity">
    <text evidence="2 4">Belongs to the trehalose phosphatase family.</text>
</comment>
<organism evidence="5 6">
    <name type="scientific">Xanthobacter aminoxidans</name>
    <dbReference type="NCBI Taxonomy" id="186280"/>
    <lineage>
        <taxon>Bacteria</taxon>
        <taxon>Pseudomonadati</taxon>
        <taxon>Pseudomonadota</taxon>
        <taxon>Alphaproteobacteria</taxon>
        <taxon>Hyphomicrobiales</taxon>
        <taxon>Xanthobacteraceae</taxon>
        <taxon>Xanthobacter</taxon>
    </lineage>
</organism>
<dbReference type="InterPro" id="IPR036412">
    <property type="entry name" value="HAD-like_sf"/>
</dbReference>
<dbReference type="RefSeq" id="WP_394009916.1">
    <property type="nucleotide sequence ID" value="NZ_JBAFUR010000005.1"/>
</dbReference>
<dbReference type="GO" id="GO:0004805">
    <property type="term" value="F:trehalose-phosphatase activity"/>
    <property type="evidence" value="ECO:0007669"/>
    <property type="project" value="UniProtKB-EC"/>
</dbReference>
<comment type="function">
    <text evidence="4">Removes the phosphate from trehalose 6-phosphate to produce free trehalose.</text>
</comment>
<comment type="cofactor">
    <cofactor evidence="4">
        <name>Mg(2+)</name>
        <dbReference type="ChEBI" id="CHEBI:18420"/>
    </cofactor>
</comment>
<keyword evidence="6" id="KW-1185">Reference proteome</keyword>
<dbReference type="PANTHER" id="PTHR43768:SF3">
    <property type="entry name" value="TREHALOSE 6-PHOSPHATE PHOSPHATASE"/>
    <property type="match status" value="1"/>
</dbReference>
<dbReference type="Gene3D" id="3.30.70.1020">
    <property type="entry name" value="Trehalose-6-phosphate phosphatase related protein, domain 2"/>
    <property type="match status" value="1"/>
</dbReference>
<comment type="caution">
    <text evidence="5">The sequence shown here is derived from an EMBL/GenBank/DDBJ whole genome shotgun (WGS) entry which is preliminary data.</text>
</comment>